<evidence type="ECO:0000313" key="3">
    <source>
        <dbReference type="Proteomes" id="UP001139157"/>
    </source>
</evidence>
<dbReference type="RefSeq" id="WP_251912860.1">
    <property type="nucleotide sequence ID" value="NZ_JAMRXG010000006.1"/>
</dbReference>
<reference evidence="2" key="1">
    <citation type="submission" date="2022-06" db="EMBL/GenBank/DDBJ databases">
        <title>Novel species in genus nocardia.</title>
        <authorList>
            <person name="Li F."/>
        </authorList>
    </citation>
    <scope>NUCLEOTIDE SEQUENCE</scope>
    <source>
        <strain evidence="2">CDC141</strain>
    </source>
</reference>
<sequence length="252" mass="27801">MINTTATDTATPLVFLDTETTHLNPRLRRPWEIAMIRRPALAGQPTDRLTILIDDVDLADADPRSLQIGRFDDRHPRHSGRDQLWSPSPTGRGVALHGAPDTLLMPERDAAATVEEWTRGAVLIGIVPDFDAHTLDPMLRRHGLLPRWHYQVIDVETQAAGWLAGRLHAGDRRLTSPAWPDDDEPGRSLAELLAELLAALTPPRNSDLLSLMCDVAPPAEAERHTAMGDTAWVERWWDAISPTSTPAAGSRA</sequence>
<dbReference type="EMBL" id="JAMRXG010000006">
    <property type="protein sequence ID" value="MCM6774946.1"/>
    <property type="molecule type" value="Genomic_DNA"/>
</dbReference>
<accession>A0A9X2EAS9</accession>
<dbReference type="GO" id="GO:0003676">
    <property type="term" value="F:nucleic acid binding"/>
    <property type="evidence" value="ECO:0007669"/>
    <property type="project" value="InterPro"/>
</dbReference>
<proteinExistence type="predicted"/>
<keyword evidence="3" id="KW-1185">Reference proteome</keyword>
<dbReference type="InterPro" id="IPR012337">
    <property type="entry name" value="RNaseH-like_sf"/>
</dbReference>
<comment type="caution">
    <text evidence="2">The sequence shown here is derived from an EMBL/GenBank/DDBJ whole genome shotgun (WGS) entry which is preliminary data.</text>
</comment>
<feature type="compositionally biased region" description="Basic and acidic residues" evidence="1">
    <location>
        <begin position="70"/>
        <end position="81"/>
    </location>
</feature>
<name>A0A9X2EAS9_9NOCA</name>
<feature type="region of interest" description="Disordered" evidence="1">
    <location>
        <begin position="68"/>
        <end position="91"/>
    </location>
</feature>
<dbReference type="AlphaFoldDB" id="A0A9X2EAS9"/>
<evidence type="ECO:0000256" key="1">
    <source>
        <dbReference type="SAM" id="MobiDB-lite"/>
    </source>
</evidence>
<evidence type="ECO:0000313" key="2">
    <source>
        <dbReference type="EMBL" id="MCM6774946.1"/>
    </source>
</evidence>
<dbReference type="InterPro" id="IPR036397">
    <property type="entry name" value="RNaseH_sf"/>
</dbReference>
<protein>
    <submittedName>
        <fullName evidence="2">Uncharacterized protein</fullName>
    </submittedName>
</protein>
<organism evidence="2 3">
    <name type="scientific">Nocardia pulmonis</name>
    <dbReference type="NCBI Taxonomy" id="2951408"/>
    <lineage>
        <taxon>Bacteria</taxon>
        <taxon>Bacillati</taxon>
        <taxon>Actinomycetota</taxon>
        <taxon>Actinomycetes</taxon>
        <taxon>Mycobacteriales</taxon>
        <taxon>Nocardiaceae</taxon>
        <taxon>Nocardia</taxon>
    </lineage>
</organism>
<dbReference type="Gene3D" id="3.30.420.10">
    <property type="entry name" value="Ribonuclease H-like superfamily/Ribonuclease H"/>
    <property type="match status" value="1"/>
</dbReference>
<gene>
    <name evidence="2" type="ORF">NDR86_15835</name>
</gene>
<dbReference type="Proteomes" id="UP001139157">
    <property type="component" value="Unassembled WGS sequence"/>
</dbReference>
<dbReference type="SUPFAM" id="SSF53098">
    <property type="entry name" value="Ribonuclease H-like"/>
    <property type="match status" value="1"/>
</dbReference>